<evidence type="ECO:0000259" key="3">
    <source>
        <dbReference type="Pfam" id="PF06280"/>
    </source>
</evidence>
<dbReference type="GO" id="GO:0016020">
    <property type="term" value="C:membrane"/>
    <property type="evidence" value="ECO:0007669"/>
    <property type="project" value="InterPro"/>
</dbReference>
<dbReference type="Pfam" id="PF06280">
    <property type="entry name" value="fn3_5"/>
    <property type="match status" value="1"/>
</dbReference>
<protein>
    <recommendedName>
        <fullName evidence="3">C5a peptidase/Subtilisin-like protease SBT2-like Fn3-like domain-containing protein</fullName>
    </recommendedName>
</protein>
<feature type="non-terminal residue" evidence="4">
    <location>
        <position position="1"/>
    </location>
</feature>
<comment type="caution">
    <text evidence="4">The sequence shown here is derived from an EMBL/GenBank/DDBJ whole genome shotgun (WGS) entry which is preliminary data.</text>
</comment>
<name>A0A6A8LWC5_9LACO</name>
<evidence type="ECO:0000313" key="5">
    <source>
        <dbReference type="Proteomes" id="UP000437575"/>
    </source>
</evidence>
<dbReference type="InterPro" id="IPR010435">
    <property type="entry name" value="C5a/SBT2-like_Fn3"/>
</dbReference>
<proteinExistence type="inferred from homology"/>
<dbReference type="AlphaFoldDB" id="A0A6A8LWC5"/>
<feature type="domain" description="C5a peptidase/Subtilisin-like protease SBT2-like Fn3-like" evidence="3">
    <location>
        <begin position="18"/>
        <end position="71"/>
    </location>
</feature>
<evidence type="ECO:0000313" key="4">
    <source>
        <dbReference type="EMBL" id="MSE06857.1"/>
    </source>
</evidence>
<feature type="non-terminal residue" evidence="4">
    <location>
        <position position="86"/>
    </location>
</feature>
<evidence type="ECO:0000256" key="2">
    <source>
        <dbReference type="ARBA" id="ARBA00022729"/>
    </source>
</evidence>
<dbReference type="Gene3D" id="2.60.40.1710">
    <property type="entry name" value="Subtilisin-like superfamily"/>
    <property type="match status" value="1"/>
</dbReference>
<reference evidence="4 5" key="1">
    <citation type="submission" date="2019-11" db="EMBL/GenBank/DDBJ databases">
        <title>Draft Genome Sequence of Plant Growth-Promoting Rhizosphere-Associated Bacteria.</title>
        <authorList>
            <person name="Vasilyev I.Y."/>
            <person name="Radchenko V."/>
            <person name="Ilnitskaya E.V."/>
        </authorList>
    </citation>
    <scope>NUCLEOTIDE SEQUENCE [LARGE SCALE GENOMIC DNA]</scope>
    <source>
        <strain evidence="4 5">VRA_1sq_f</strain>
    </source>
</reference>
<dbReference type="GO" id="GO:0004252">
    <property type="term" value="F:serine-type endopeptidase activity"/>
    <property type="evidence" value="ECO:0007669"/>
    <property type="project" value="InterPro"/>
</dbReference>
<accession>A0A6A8LWC5</accession>
<dbReference type="Proteomes" id="UP000437575">
    <property type="component" value="Unassembled WGS sequence"/>
</dbReference>
<organism evidence="4 5">
    <name type="scientific">Ligilactobacillus salivarius</name>
    <dbReference type="NCBI Taxonomy" id="1624"/>
    <lineage>
        <taxon>Bacteria</taxon>
        <taxon>Bacillati</taxon>
        <taxon>Bacillota</taxon>
        <taxon>Bacilli</taxon>
        <taxon>Lactobacillales</taxon>
        <taxon>Lactobacillaceae</taxon>
        <taxon>Ligilactobacillus</taxon>
    </lineage>
</organism>
<dbReference type="EMBL" id="WKKZ01001432">
    <property type="protein sequence ID" value="MSE06857.1"/>
    <property type="molecule type" value="Genomic_DNA"/>
</dbReference>
<gene>
    <name evidence="4" type="ORF">GKC34_14350</name>
</gene>
<comment type="similarity">
    <text evidence="1">Belongs to the peptidase S8 family.</text>
</comment>
<sequence>EVRDADTGTFHDVYLAGAHVYGDKTVTVKAGQSATYNFTLSLTGLKENQLVEGWLRFVGNDGQNQLVVPYLAYYGDMTSEDVFDKA</sequence>
<evidence type="ECO:0000256" key="1">
    <source>
        <dbReference type="ARBA" id="ARBA00011073"/>
    </source>
</evidence>
<keyword evidence="2" id="KW-0732">Signal</keyword>